<organism evidence="4 5">
    <name type="scientific">Actinoalloteichus hymeniacidonis</name>
    <dbReference type="NCBI Taxonomy" id="340345"/>
    <lineage>
        <taxon>Bacteria</taxon>
        <taxon>Bacillati</taxon>
        <taxon>Actinomycetota</taxon>
        <taxon>Actinomycetes</taxon>
        <taxon>Pseudonocardiales</taxon>
        <taxon>Pseudonocardiaceae</taxon>
        <taxon>Actinoalloteichus</taxon>
    </lineage>
</organism>
<gene>
    <name evidence="4" type="ORF">TL08_14495</name>
</gene>
<name>A0AAC9HQH9_9PSEU</name>
<feature type="domain" description="Enoyl reductase (ER)" evidence="3">
    <location>
        <begin position="11"/>
        <end position="316"/>
    </location>
</feature>
<dbReference type="GO" id="GO:0003960">
    <property type="term" value="F:quinone reductase (NADPH) activity"/>
    <property type="evidence" value="ECO:0007669"/>
    <property type="project" value="UniProtKB-EC"/>
</dbReference>
<dbReference type="InterPro" id="IPR013149">
    <property type="entry name" value="ADH-like_C"/>
</dbReference>
<dbReference type="GO" id="GO:0005829">
    <property type="term" value="C:cytosol"/>
    <property type="evidence" value="ECO:0007669"/>
    <property type="project" value="TreeGrafter"/>
</dbReference>
<proteinExistence type="predicted"/>
<dbReference type="InterPro" id="IPR011032">
    <property type="entry name" value="GroES-like_sf"/>
</dbReference>
<dbReference type="InterPro" id="IPR036291">
    <property type="entry name" value="NAD(P)-bd_dom_sf"/>
</dbReference>
<dbReference type="AlphaFoldDB" id="A0AAC9HQH9"/>
<keyword evidence="5" id="KW-1185">Reference proteome</keyword>
<keyword evidence="2 4" id="KW-0560">Oxidoreductase</keyword>
<dbReference type="GO" id="GO:0070402">
    <property type="term" value="F:NADPH binding"/>
    <property type="evidence" value="ECO:0007669"/>
    <property type="project" value="TreeGrafter"/>
</dbReference>
<evidence type="ECO:0000313" key="4">
    <source>
        <dbReference type="EMBL" id="AOS63712.1"/>
    </source>
</evidence>
<dbReference type="EC" id="1.6.5.5" evidence="4"/>
<evidence type="ECO:0000313" key="5">
    <source>
        <dbReference type="Proteomes" id="UP000095210"/>
    </source>
</evidence>
<dbReference type="SMART" id="SM00829">
    <property type="entry name" value="PKS_ER"/>
    <property type="match status" value="1"/>
</dbReference>
<dbReference type="Proteomes" id="UP000095210">
    <property type="component" value="Chromosome"/>
</dbReference>
<dbReference type="GO" id="GO:0035925">
    <property type="term" value="F:mRNA 3'-UTR AU-rich region binding"/>
    <property type="evidence" value="ECO:0007669"/>
    <property type="project" value="TreeGrafter"/>
</dbReference>
<dbReference type="SUPFAM" id="SSF51735">
    <property type="entry name" value="NAD(P)-binding Rossmann-fold domains"/>
    <property type="match status" value="1"/>
</dbReference>
<dbReference type="KEGG" id="ahm:TL08_14495"/>
<sequence>MTRTISIRSHGGPSALETVAAEVGKPGTGEVKIIQDAIGVNYVDMMARTGLYPVQLPAVLGFEAAGTVTEVGPGVAGVSTGDRVAYFFVEGAYATERVVSAASLIRLPADISNEVAATFLAKGLTAWMGLRAMHHLKSADTVLVLGASGSVGSMISRWATSLGATVIGVAGSSNKLPKVAAAATHAFPSHDPHLDAKIKDIAPAGVDVVYDLVGQATFALAAASVRKGGVIAAIGAASGQPSPTGFGLAQRQVEVRSGGAPEYVRGQAVAVATAELWDVIRSGIFSDLDIARYPFDDAARVHADWEQRRLNGLPVLIA</sequence>
<dbReference type="RefSeq" id="WP_216637720.1">
    <property type="nucleotide sequence ID" value="NZ_CP014859.1"/>
</dbReference>
<dbReference type="InterPro" id="IPR013154">
    <property type="entry name" value="ADH-like_N"/>
</dbReference>
<reference evidence="5" key="1">
    <citation type="submission" date="2016-03" db="EMBL/GenBank/DDBJ databases">
        <title>Complete genome sequence of the type strain Actinoalloteichus hymeniacidonis DSM 45092.</title>
        <authorList>
            <person name="Schaffert L."/>
            <person name="Albersmeier A."/>
            <person name="Winkler A."/>
            <person name="Kalinowski J."/>
            <person name="Zotchev S."/>
            <person name="Ruckert C."/>
        </authorList>
    </citation>
    <scope>NUCLEOTIDE SEQUENCE [LARGE SCALE GENOMIC DNA]</scope>
    <source>
        <strain evidence="5">HPA177(T) (DSM 45092(T))</strain>
    </source>
</reference>
<protein>
    <submittedName>
        <fullName evidence="4">Zn-dependent oxidoreductase, NADPH:quinone reductase</fullName>
        <ecNumber evidence="4">1.6.5.5</ecNumber>
    </submittedName>
</protein>
<dbReference type="PANTHER" id="PTHR48106:SF13">
    <property type="entry name" value="QUINONE OXIDOREDUCTASE-RELATED"/>
    <property type="match status" value="1"/>
</dbReference>
<accession>A0AAC9HQH9</accession>
<evidence type="ECO:0000256" key="2">
    <source>
        <dbReference type="ARBA" id="ARBA00023002"/>
    </source>
</evidence>
<keyword evidence="1" id="KW-0521">NADP</keyword>
<dbReference type="SUPFAM" id="SSF50129">
    <property type="entry name" value="GroES-like"/>
    <property type="match status" value="1"/>
</dbReference>
<evidence type="ECO:0000256" key="1">
    <source>
        <dbReference type="ARBA" id="ARBA00022857"/>
    </source>
</evidence>
<dbReference type="InterPro" id="IPR020843">
    <property type="entry name" value="ER"/>
</dbReference>
<dbReference type="Gene3D" id="3.40.50.720">
    <property type="entry name" value="NAD(P)-binding Rossmann-like Domain"/>
    <property type="match status" value="1"/>
</dbReference>
<dbReference type="EMBL" id="CP014859">
    <property type="protein sequence ID" value="AOS63712.1"/>
    <property type="molecule type" value="Genomic_DNA"/>
</dbReference>
<evidence type="ECO:0000259" key="3">
    <source>
        <dbReference type="SMART" id="SM00829"/>
    </source>
</evidence>
<dbReference type="PANTHER" id="PTHR48106">
    <property type="entry name" value="QUINONE OXIDOREDUCTASE PIG3-RELATED"/>
    <property type="match status" value="1"/>
</dbReference>
<dbReference type="Gene3D" id="3.90.180.10">
    <property type="entry name" value="Medium-chain alcohol dehydrogenases, catalytic domain"/>
    <property type="match status" value="1"/>
</dbReference>
<dbReference type="Pfam" id="PF08240">
    <property type="entry name" value="ADH_N"/>
    <property type="match status" value="1"/>
</dbReference>
<dbReference type="Pfam" id="PF00107">
    <property type="entry name" value="ADH_zinc_N"/>
    <property type="match status" value="1"/>
</dbReference>